<protein>
    <recommendedName>
        <fullName evidence="5 9">Orotate phosphoribosyltransferase</fullName>
        <shortName evidence="9">OPRT</shortName>
        <shortName evidence="9">OPRTase</shortName>
        <ecNumber evidence="5 9">2.4.2.10</ecNumber>
    </recommendedName>
</protein>
<evidence type="ECO:0000256" key="3">
    <source>
        <dbReference type="ARBA" id="ARBA00006340"/>
    </source>
</evidence>
<dbReference type="InterPro" id="IPR000836">
    <property type="entry name" value="PRTase_dom"/>
</dbReference>
<evidence type="ECO:0000256" key="1">
    <source>
        <dbReference type="ARBA" id="ARBA00003769"/>
    </source>
</evidence>
<feature type="binding site" description="in other chain" evidence="9">
    <location>
        <position position="35"/>
    </location>
    <ligand>
        <name>5-phospho-alpha-D-ribose 1-diphosphate</name>
        <dbReference type="ChEBI" id="CHEBI:58017"/>
        <note>ligand shared between dimeric partners</note>
    </ligand>
</feature>
<sequence length="234" mass="25063">MSHPPEHPAPDALAQRFVQFALDAGVLRFGEFKTKAGRLSPYFFNAGLFDDGAKLGRLAAFYADAILASGIAFDMLFGPAYKGIPLAAAVAVELARRGHNRPFAFNRKEAKDHGEGGTLIGAPLRGRVLIVDDVMSAGTAARESIAIIRGAGATPHAMAIALDRQEMATEVGPDGTVRDVPYSAVQYVQRELGLAVCAIAKLSDLLQYLEHQDDAAMQAHRARVQAYRARYGVG</sequence>
<dbReference type="InterPro" id="IPR023031">
    <property type="entry name" value="OPRT"/>
</dbReference>
<dbReference type="HAMAP" id="MF_01208">
    <property type="entry name" value="PyrE"/>
    <property type="match status" value="1"/>
</dbReference>
<comment type="pathway">
    <text evidence="2 9">Pyrimidine metabolism; UMP biosynthesis via de novo pathway; UMP from orotate: step 1/2.</text>
</comment>
<feature type="binding site" description="in other chain" evidence="9">
    <location>
        <begin position="132"/>
        <end position="140"/>
    </location>
    <ligand>
        <name>5-phospho-alpha-D-ribose 1-diphosphate</name>
        <dbReference type="ChEBI" id="CHEBI:58017"/>
        <note>ligand shared between dimeric partners</note>
    </ligand>
</feature>
<gene>
    <name evidence="11" type="primary">pyrE_1</name>
    <name evidence="9" type="synonym">pyrE</name>
    <name evidence="11" type="ORF">Ttaiw_01718</name>
</gene>
<evidence type="ECO:0000256" key="2">
    <source>
        <dbReference type="ARBA" id="ARBA00004889"/>
    </source>
</evidence>
<dbReference type="GO" id="GO:0044205">
    <property type="term" value="P:'de novo' UMP biosynthetic process"/>
    <property type="evidence" value="ECO:0007669"/>
    <property type="project" value="UniProtKB-UniRule"/>
</dbReference>
<reference evidence="11 12" key="1">
    <citation type="submission" date="2019-07" db="EMBL/GenBank/DDBJ databases">
        <title>Tepidimonas taiwanensis I1-1 draft genome.</title>
        <authorList>
            <person name="Da Costa M.S."/>
            <person name="Froufe H.J.C."/>
            <person name="Egas C."/>
            <person name="Albuquerque L."/>
        </authorList>
    </citation>
    <scope>NUCLEOTIDE SEQUENCE [LARGE SCALE GENOMIC DNA]</scope>
    <source>
        <strain evidence="11 12">I1-1</strain>
    </source>
</reference>
<dbReference type="GO" id="GO:0046132">
    <property type="term" value="P:pyrimidine ribonucleoside biosynthetic process"/>
    <property type="evidence" value="ECO:0007669"/>
    <property type="project" value="TreeGrafter"/>
</dbReference>
<keyword evidence="12" id="KW-1185">Reference proteome</keyword>
<comment type="caution">
    <text evidence="11">The sequence shown here is derived from an EMBL/GenBank/DDBJ whole genome shotgun (WGS) entry which is preliminary data.</text>
</comment>
<dbReference type="UniPathway" id="UPA00070">
    <property type="reaction ID" value="UER00119"/>
</dbReference>
<dbReference type="GO" id="GO:0000287">
    <property type="term" value="F:magnesium ion binding"/>
    <property type="evidence" value="ECO:0007669"/>
    <property type="project" value="UniProtKB-UniRule"/>
</dbReference>
<evidence type="ECO:0000256" key="6">
    <source>
        <dbReference type="ARBA" id="ARBA00022676"/>
    </source>
</evidence>
<evidence type="ECO:0000313" key="11">
    <source>
        <dbReference type="EMBL" id="TSE30969.1"/>
    </source>
</evidence>
<evidence type="ECO:0000313" key="12">
    <source>
        <dbReference type="Proteomes" id="UP000317763"/>
    </source>
</evidence>
<accession>A0A554X554</accession>
<feature type="binding site" evidence="9">
    <location>
        <position position="107"/>
    </location>
    <ligand>
        <name>5-phospho-alpha-D-ribose 1-diphosphate</name>
        <dbReference type="ChEBI" id="CHEBI:58017"/>
        <note>ligand shared between dimeric partners</note>
    </ligand>
</feature>
<dbReference type="EC" id="2.4.2.10" evidence="5 9"/>
<comment type="subunit">
    <text evidence="4 9">Homodimer.</text>
</comment>
<evidence type="ECO:0000256" key="5">
    <source>
        <dbReference type="ARBA" id="ARBA00011971"/>
    </source>
</evidence>
<dbReference type="GO" id="GO:0004588">
    <property type="term" value="F:orotate phosphoribosyltransferase activity"/>
    <property type="evidence" value="ECO:0007669"/>
    <property type="project" value="UniProtKB-UniRule"/>
</dbReference>
<dbReference type="Pfam" id="PF00156">
    <property type="entry name" value="Pribosyltran"/>
    <property type="match status" value="1"/>
</dbReference>
<organism evidence="11 12">
    <name type="scientific">Tepidimonas taiwanensis</name>
    <dbReference type="NCBI Taxonomy" id="307486"/>
    <lineage>
        <taxon>Bacteria</taxon>
        <taxon>Pseudomonadati</taxon>
        <taxon>Pseudomonadota</taxon>
        <taxon>Betaproteobacteria</taxon>
        <taxon>Burkholderiales</taxon>
        <taxon>Tepidimonas</taxon>
    </lineage>
</organism>
<dbReference type="Gene3D" id="3.40.50.2020">
    <property type="match status" value="1"/>
</dbReference>
<feature type="binding site" description="in other chain" evidence="9">
    <location>
        <begin position="81"/>
        <end position="82"/>
    </location>
    <ligand>
        <name>5-phospho-alpha-D-ribose 1-diphosphate</name>
        <dbReference type="ChEBI" id="CHEBI:58017"/>
        <note>ligand shared between dimeric partners</note>
    </ligand>
</feature>
<evidence type="ECO:0000256" key="7">
    <source>
        <dbReference type="ARBA" id="ARBA00022679"/>
    </source>
</evidence>
<keyword evidence="9" id="KW-0460">Magnesium</keyword>
<dbReference type="FunFam" id="3.40.50.2020:FF:000008">
    <property type="entry name" value="Orotate phosphoribosyltransferase"/>
    <property type="match status" value="1"/>
</dbReference>
<keyword evidence="8 9" id="KW-0665">Pyrimidine biosynthesis</keyword>
<dbReference type="GO" id="GO:0005737">
    <property type="term" value="C:cytoplasm"/>
    <property type="evidence" value="ECO:0007669"/>
    <property type="project" value="TreeGrafter"/>
</dbReference>
<dbReference type="SUPFAM" id="SSF53271">
    <property type="entry name" value="PRTase-like"/>
    <property type="match status" value="1"/>
</dbReference>
<dbReference type="NCBIfam" id="TIGR00336">
    <property type="entry name" value="pyrE"/>
    <property type="match status" value="1"/>
</dbReference>
<dbReference type="EMBL" id="VJOM01000018">
    <property type="protein sequence ID" value="TSE30969.1"/>
    <property type="molecule type" value="Genomic_DNA"/>
</dbReference>
<dbReference type="AlphaFoldDB" id="A0A554X554"/>
<proteinExistence type="inferred from homology"/>
<evidence type="ECO:0000259" key="10">
    <source>
        <dbReference type="Pfam" id="PF00156"/>
    </source>
</evidence>
<keyword evidence="7 9" id="KW-0808">Transferase</keyword>
<evidence type="ECO:0000256" key="9">
    <source>
        <dbReference type="HAMAP-Rule" id="MF_01208"/>
    </source>
</evidence>
<name>A0A554X554_9BURK</name>
<dbReference type="RefSeq" id="WP_043702822.1">
    <property type="nucleotide sequence ID" value="NZ_CP083911.1"/>
</dbReference>
<feature type="binding site" evidence="9">
    <location>
        <position position="164"/>
    </location>
    <ligand>
        <name>orotate</name>
        <dbReference type="ChEBI" id="CHEBI:30839"/>
    </ligand>
</feature>
<dbReference type="CDD" id="cd06223">
    <property type="entry name" value="PRTases_typeI"/>
    <property type="match status" value="1"/>
</dbReference>
<feature type="binding site" evidence="9">
    <location>
        <position position="113"/>
    </location>
    <ligand>
        <name>5-phospho-alpha-D-ribose 1-diphosphate</name>
        <dbReference type="ChEBI" id="CHEBI:58017"/>
        <note>ligand shared between dimeric partners</note>
    </ligand>
</feature>
<feature type="domain" description="Phosphoribosyltransferase" evidence="10">
    <location>
        <begin position="56"/>
        <end position="164"/>
    </location>
</feature>
<comment type="similarity">
    <text evidence="3 9">Belongs to the purine/pyrimidine phosphoribosyltransferase family. PyrE subfamily.</text>
</comment>
<evidence type="ECO:0000256" key="4">
    <source>
        <dbReference type="ARBA" id="ARBA00011738"/>
    </source>
</evidence>
<dbReference type="OrthoDB" id="9779060at2"/>
<keyword evidence="6 9" id="KW-0328">Glycosyltransferase</keyword>
<dbReference type="InterPro" id="IPR004467">
    <property type="entry name" value="Or_phspho_trans_dom"/>
</dbReference>
<dbReference type="InterPro" id="IPR029057">
    <property type="entry name" value="PRTase-like"/>
</dbReference>
<feature type="binding site" evidence="9">
    <location>
        <position position="136"/>
    </location>
    <ligand>
        <name>orotate</name>
        <dbReference type="ChEBI" id="CHEBI:30839"/>
    </ligand>
</feature>
<dbReference type="GO" id="GO:0006207">
    <property type="term" value="P:'de novo' pyrimidine nucleobase biosynthetic process"/>
    <property type="evidence" value="ECO:0007669"/>
    <property type="project" value="TreeGrafter"/>
</dbReference>
<feature type="binding site" evidence="9">
    <location>
        <position position="111"/>
    </location>
    <ligand>
        <name>5-phospho-alpha-D-ribose 1-diphosphate</name>
        <dbReference type="ChEBI" id="CHEBI:58017"/>
        <note>ligand shared between dimeric partners</note>
    </ligand>
</feature>
<feature type="binding site" evidence="9">
    <location>
        <begin position="43"/>
        <end position="44"/>
    </location>
    <ligand>
        <name>orotate</name>
        <dbReference type="ChEBI" id="CHEBI:30839"/>
    </ligand>
</feature>
<evidence type="ECO:0000256" key="8">
    <source>
        <dbReference type="ARBA" id="ARBA00022975"/>
    </source>
</evidence>
<feature type="binding site" description="in other chain" evidence="9">
    <location>
        <position position="108"/>
    </location>
    <ligand>
        <name>5-phospho-alpha-D-ribose 1-diphosphate</name>
        <dbReference type="ChEBI" id="CHEBI:58017"/>
        <note>ligand shared between dimeric partners</note>
    </ligand>
</feature>
<dbReference type="STRING" id="307486.GCA_000807215_00455"/>
<dbReference type="PANTHER" id="PTHR46683:SF1">
    <property type="entry name" value="OROTATE PHOSPHORIBOSYLTRANSFERASE 1-RELATED"/>
    <property type="match status" value="1"/>
</dbReference>
<comment type="catalytic activity">
    <reaction evidence="9">
        <text>orotidine 5'-phosphate + diphosphate = orotate + 5-phospho-alpha-D-ribose 1-diphosphate</text>
        <dbReference type="Rhea" id="RHEA:10380"/>
        <dbReference type="ChEBI" id="CHEBI:30839"/>
        <dbReference type="ChEBI" id="CHEBI:33019"/>
        <dbReference type="ChEBI" id="CHEBI:57538"/>
        <dbReference type="ChEBI" id="CHEBI:58017"/>
        <dbReference type="EC" id="2.4.2.10"/>
    </reaction>
</comment>
<dbReference type="PANTHER" id="PTHR46683">
    <property type="entry name" value="OROTATE PHOSPHORIBOSYLTRANSFERASE 1-RELATED"/>
    <property type="match status" value="1"/>
</dbReference>
<comment type="function">
    <text evidence="1 9">Catalyzes the transfer of a ribosyl phosphate group from 5-phosphoribose 1-diphosphate to orotate, leading to the formation of orotidine monophosphate (OMP).</text>
</comment>
<dbReference type="Proteomes" id="UP000317763">
    <property type="component" value="Unassembled WGS sequence"/>
</dbReference>
<comment type="cofactor">
    <cofactor evidence="9">
        <name>Mg(2+)</name>
        <dbReference type="ChEBI" id="CHEBI:18420"/>
    </cofactor>
</comment>